<protein>
    <submittedName>
        <fullName evidence="3">Protein ArsC</fullName>
        <ecNumber evidence="3">3.1.3.48</ecNumber>
    </submittedName>
</protein>
<dbReference type="EC" id="3.1.3.48" evidence="3"/>
<dbReference type="GO" id="GO:0046685">
    <property type="term" value="P:response to arsenic-containing substance"/>
    <property type="evidence" value="ECO:0007669"/>
    <property type="project" value="UniProtKB-KW"/>
</dbReference>
<feature type="domain" description="Phosphotyrosine protein phosphatase I" evidence="2">
    <location>
        <begin position="1"/>
        <end position="137"/>
    </location>
</feature>
<dbReference type="Gene3D" id="3.40.50.2300">
    <property type="match status" value="1"/>
</dbReference>
<gene>
    <name evidence="3" type="primary">arsC_1</name>
    <name evidence="3" type="ORF">PEL8287_00373</name>
</gene>
<dbReference type="Proteomes" id="UP000193827">
    <property type="component" value="Unassembled WGS sequence"/>
</dbReference>
<dbReference type="OrthoDB" id="9793058at2"/>
<dbReference type="CDD" id="cd16345">
    <property type="entry name" value="LMWP_ArsC"/>
    <property type="match status" value="1"/>
</dbReference>
<evidence type="ECO:0000313" key="3">
    <source>
        <dbReference type="EMBL" id="SLN12511.1"/>
    </source>
</evidence>
<dbReference type="Pfam" id="PF01451">
    <property type="entry name" value="LMWPc"/>
    <property type="match status" value="1"/>
</dbReference>
<reference evidence="3 4" key="1">
    <citation type="submission" date="2017-03" db="EMBL/GenBank/DDBJ databases">
        <authorList>
            <person name="Afonso C.L."/>
            <person name="Miller P.J."/>
            <person name="Scott M.A."/>
            <person name="Spackman E."/>
            <person name="Goraichik I."/>
            <person name="Dimitrov K.M."/>
            <person name="Suarez D.L."/>
            <person name="Swayne D.E."/>
        </authorList>
    </citation>
    <scope>NUCLEOTIDE SEQUENCE [LARGE SCALE GENOMIC DNA]</scope>
    <source>
        <strain evidence="3 4">CECT 8287</strain>
    </source>
</reference>
<dbReference type="SMART" id="SM00226">
    <property type="entry name" value="LMWPc"/>
    <property type="match status" value="1"/>
</dbReference>
<keyword evidence="4" id="KW-1185">Reference proteome</keyword>
<dbReference type="AlphaFoldDB" id="A0A1Y5R9Z8"/>
<dbReference type="GO" id="GO:0004725">
    <property type="term" value="F:protein tyrosine phosphatase activity"/>
    <property type="evidence" value="ECO:0007669"/>
    <property type="project" value="UniProtKB-EC"/>
</dbReference>
<dbReference type="PANTHER" id="PTHR43428">
    <property type="entry name" value="ARSENATE REDUCTASE"/>
    <property type="match status" value="1"/>
</dbReference>
<dbReference type="SUPFAM" id="SSF52788">
    <property type="entry name" value="Phosphotyrosine protein phosphatases I"/>
    <property type="match status" value="1"/>
</dbReference>
<organism evidence="3 4">
    <name type="scientific">Roseovarius litorisediminis</name>
    <dbReference type="NCBI Taxonomy" id="1312363"/>
    <lineage>
        <taxon>Bacteria</taxon>
        <taxon>Pseudomonadati</taxon>
        <taxon>Pseudomonadota</taxon>
        <taxon>Alphaproteobacteria</taxon>
        <taxon>Rhodobacterales</taxon>
        <taxon>Roseobacteraceae</taxon>
        <taxon>Roseovarius</taxon>
    </lineage>
</organism>
<evidence type="ECO:0000313" key="4">
    <source>
        <dbReference type="Proteomes" id="UP000193827"/>
    </source>
</evidence>
<dbReference type="EMBL" id="FWFL01000001">
    <property type="protein sequence ID" value="SLN12511.1"/>
    <property type="molecule type" value="Genomic_DNA"/>
</dbReference>
<keyword evidence="1" id="KW-0059">Arsenical resistance</keyword>
<keyword evidence="3" id="KW-0378">Hydrolase</keyword>
<name>A0A1Y5R9Z8_9RHOB</name>
<evidence type="ECO:0000259" key="2">
    <source>
        <dbReference type="SMART" id="SM00226"/>
    </source>
</evidence>
<dbReference type="InterPro" id="IPR036196">
    <property type="entry name" value="Ptyr_pPase_sf"/>
</dbReference>
<proteinExistence type="predicted"/>
<evidence type="ECO:0000256" key="1">
    <source>
        <dbReference type="ARBA" id="ARBA00022849"/>
    </source>
</evidence>
<accession>A0A1Y5R9Z8</accession>
<dbReference type="PANTHER" id="PTHR43428:SF1">
    <property type="entry name" value="ARSENATE REDUCTASE"/>
    <property type="match status" value="1"/>
</dbReference>
<dbReference type="InterPro" id="IPR023485">
    <property type="entry name" value="Ptyr_pPase"/>
</dbReference>
<dbReference type="RefSeq" id="WP_085890644.1">
    <property type="nucleotide sequence ID" value="NZ_FWFL01000001.1"/>
</dbReference>
<sequence length="158" mass="17067">MNILVLCTGNSARSILLEAIFNTAGMGRVRAYSAGSQPAGKVHPQSLTLLDEMGYDTSNARSKSWDEFEGPDAPHMDIVITVCGSAAAETCPIWPGAPIRAHWEVEDPATAPEALWDNAFSTAYDVLNRRATALLKLPIERMDAEELKAALDRIGKLA</sequence>